<evidence type="ECO:0000313" key="1">
    <source>
        <dbReference type="EMBL" id="KAH7854096.1"/>
    </source>
</evidence>
<name>A0ACB7YKH2_9ERIC</name>
<comment type="caution">
    <text evidence="1">The sequence shown here is derived from an EMBL/GenBank/DDBJ whole genome shotgun (WGS) entry which is preliminary data.</text>
</comment>
<protein>
    <submittedName>
        <fullName evidence="1">Uncharacterized protein</fullName>
    </submittedName>
</protein>
<gene>
    <name evidence="1" type="ORF">Vadar_010103</name>
</gene>
<sequence length="114" mass="13678">MMITKQSDSGVEGNNITNVIGKWNMYDAVCTSILSKRWRRMWCTFPVFDFKLNEYSYLAKHGINNWEDETSKDEFLSFVEESLNRRILHQFSIHKFRMSISFSNLEHLTPWMDR</sequence>
<proteinExistence type="predicted"/>
<keyword evidence="2" id="KW-1185">Reference proteome</keyword>
<reference evidence="1 2" key="1">
    <citation type="journal article" date="2021" name="Hortic Res">
        <title>High-quality reference genome and annotation aids understanding of berry development for evergreen blueberry (Vaccinium darrowii).</title>
        <authorList>
            <person name="Yu J."/>
            <person name="Hulse-Kemp A.M."/>
            <person name="Babiker E."/>
            <person name="Staton M."/>
        </authorList>
    </citation>
    <scope>NUCLEOTIDE SEQUENCE [LARGE SCALE GENOMIC DNA]</scope>
    <source>
        <strain evidence="2">cv. NJ 8807/NJ 8810</strain>
        <tissue evidence="1">Young leaf</tissue>
    </source>
</reference>
<evidence type="ECO:0000313" key="2">
    <source>
        <dbReference type="Proteomes" id="UP000828048"/>
    </source>
</evidence>
<dbReference type="Proteomes" id="UP000828048">
    <property type="component" value="Chromosome 11"/>
</dbReference>
<organism evidence="1 2">
    <name type="scientific">Vaccinium darrowii</name>
    <dbReference type="NCBI Taxonomy" id="229202"/>
    <lineage>
        <taxon>Eukaryota</taxon>
        <taxon>Viridiplantae</taxon>
        <taxon>Streptophyta</taxon>
        <taxon>Embryophyta</taxon>
        <taxon>Tracheophyta</taxon>
        <taxon>Spermatophyta</taxon>
        <taxon>Magnoliopsida</taxon>
        <taxon>eudicotyledons</taxon>
        <taxon>Gunneridae</taxon>
        <taxon>Pentapetalae</taxon>
        <taxon>asterids</taxon>
        <taxon>Ericales</taxon>
        <taxon>Ericaceae</taxon>
        <taxon>Vaccinioideae</taxon>
        <taxon>Vaccinieae</taxon>
        <taxon>Vaccinium</taxon>
    </lineage>
</organism>
<dbReference type="EMBL" id="CM037161">
    <property type="protein sequence ID" value="KAH7854096.1"/>
    <property type="molecule type" value="Genomic_DNA"/>
</dbReference>
<accession>A0ACB7YKH2</accession>